<evidence type="ECO:0000313" key="3">
    <source>
        <dbReference type="Proteomes" id="UP000014760"/>
    </source>
</evidence>
<gene>
    <name evidence="1" type="ORF">CAPTEDRAFT_202282</name>
</gene>
<reference evidence="3" key="1">
    <citation type="submission" date="2012-12" db="EMBL/GenBank/DDBJ databases">
        <authorList>
            <person name="Hellsten U."/>
            <person name="Grimwood J."/>
            <person name="Chapman J.A."/>
            <person name="Shapiro H."/>
            <person name="Aerts A."/>
            <person name="Otillar R.P."/>
            <person name="Terry A.Y."/>
            <person name="Boore J.L."/>
            <person name="Simakov O."/>
            <person name="Marletaz F."/>
            <person name="Cho S.-J."/>
            <person name="Edsinger-Gonzales E."/>
            <person name="Havlak P."/>
            <person name="Kuo D.-H."/>
            <person name="Larsson T."/>
            <person name="Lv J."/>
            <person name="Arendt D."/>
            <person name="Savage R."/>
            <person name="Osoegawa K."/>
            <person name="de Jong P."/>
            <person name="Lindberg D.R."/>
            <person name="Seaver E.C."/>
            <person name="Weisblat D.A."/>
            <person name="Putnam N.H."/>
            <person name="Grigoriev I.V."/>
            <person name="Rokhsar D.S."/>
        </authorList>
    </citation>
    <scope>NUCLEOTIDE SEQUENCE</scope>
    <source>
        <strain evidence="3">I ESC-2004</strain>
    </source>
</reference>
<sequence length="260" mass="29523">MTAVVPMFPMDGAHWDMLAPPHGTEVTEPFQEINSPSTATTRNPTSCRTTSLPYAIQLAEVSIQLQSLHELSLDSTIENRQHEQDVQILQCKKKWPGMCCSNGKVRLPALDDPPQLLQELFSGESTRSKEFREKLWKYNSAFSMTSFGADRNVTDHGFFTIFKIQGQCYHQIGSLLPMPDTEAKFLQDYFMNGQEETQQRIRNNPGTQADLIQDLQSMLHQYHQYINIVSIGLLSSKLIVGRQANMLAASMLQQLRKLPF</sequence>
<evidence type="ECO:0000313" key="2">
    <source>
        <dbReference type="EnsemblMetazoa" id="CapteP202282"/>
    </source>
</evidence>
<organism evidence="1">
    <name type="scientific">Capitella teleta</name>
    <name type="common">Polychaete worm</name>
    <dbReference type="NCBI Taxonomy" id="283909"/>
    <lineage>
        <taxon>Eukaryota</taxon>
        <taxon>Metazoa</taxon>
        <taxon>Spiralia</taxon>
        <taxon>Lophotrochozoa</taxon>
        <taxon>Annelida</taxon>
        <taxon>Polychaeta</taxon>
        <taxon>Sedentaria</taxon>
        <taxon>Scolecida</taxon>
        <taxon>Capitellidae</taxon>
        <taxon>Capitella</taxon>
    </lineage>
</organism>
<evidence type="ECO:0000313" key="1">
    <source>
        <dbReference type="EMBL" id="ELT90405.1"/>
    </source>
</evidence>
<reference evidence="2" key="3">
    <citation type="submission" date="2015-06" db="UniProtKB">
        <authorList>
            <consortium name="EnsemblMetazoa"/>
        </authorList>
    </citation>
    <scope>IDENTIFICATION</scope>
</reference>
<dbReference type="PANTHER" id="PTHR45786:SF74">
    <property type="entry name" value="ATP-DEPENDENT DNA HELICASE"/>
    <property type="match status" value="1"/>
</dbReference>
<dbReference type="STRING" id="283909.R7TH21"/>
<accession>R7TH21</accession>
<dbReference type="Proteomes" id="UP000014760">
    <property type="component" value="Unassembled WGS sequence"/>
</dbReference>
<proteinExistence type="predicted"/>
<name>R7TH21_CAPTE</name>
<dbReference type="OrthoDB" id="6153892at2759"/>
<dbReference type="PANTHER" id="PTHR45786">
    <property type="entry name" value="DNA BINDING PROTEIN-LIKE"/>
    <property type="match status" value="1"/>
</dbReference>
<dbReference type="EnsemblMetazoa" id="CapteT202282">
    <property type="protein sequence ID" value="CapteP202282"/>
    <property type="gene ID" value="CapteG202282"/>
</dbReference>
<keyword evidence="3" id="KW-1185">Reference proteome</keyword>
<protein>
    <submittedName>
        <fullName evidence="1 2">Uncharacterized protein</fullName>
    </submittedName>
</protein>
<dbReference type="AlphaFoldDB" id="R7TH21"/>
<reference evidence="1 3" key="2">
    <citation type="journal article" date="2013" name="Nature">
        <title>Insights into bilaterian evolution from three spiralian genomes.</title>
        <authorList>
            <person name="Simakov O."/>
            <person name="Marletaz F."/>
            <person name="Cho S.J."/>
            <person name="Edsinger-Gonzales E."/>
            <person name="Havlak P."/>
            <person name="Hellsten U."/>
            <person name="Kuo D.H."/>
            <person name="Larsson T."/>
            <person name="Lv J."/>
            <person name="Arendt D."/>
            <person name="Savage R."/>
            <person name="Osoegawa K."/>
            <person name="de Jong P."/>
            <person name="Grimwood J."/>
            <person name="Chapman J.A."/>
            <person name="Shapiro H."/>
            <person name="Aerts A."/>
            <person name="Otillar R.P."/>
            <person name="Terry A.Y."/>
            <person name="Boore J.L."/>
            <person name="Grigoriev I.V."/>
            <person name="Lindberg D.R."/>
            <person name="Seaver E.C."/>
            <person name="Weisblat D.A."/>
            <person name="Putnam N.H."/>
            <person name="Rokhsar D.S."/>
        </authorList>
    </citation>
    <scope>NUCLEOTIDE SEQUENCE</scope>
    <source>
        <strain evidence="1 3">I ESC-2004</strain>
    </source>
</reference>
<dbReference type="HOGENOM" id="CLU_1121023_0_0_1"/>
<dbReference type="EMBL" id="KB310935">
    <property type="protein sequence ID" value="ELT90405.1"/>
    <property type="molecule type" value="Genomic_DNA"/>
</dbReference>
<dbReference type="EMBL" id="AMQN01014384">
    <property type="status" value="NOT_ANNOTATED_CDS"/>
    <property type="molecule type" value="Genomic_DNA"/>
</dbReference>